<proteinExistence type="predicted"/>
<dbReference type="CDD" id="cd16448">
    <property type="entry name" value="RING-H2"/>
    <property type="match status" value="1"/>
</dbReference>
<sequence length="538" mass="57973">MTDCAICQTPFLDADDVESVHAPIACATGCGHTFHAECLEPWYTRGNSRSAPCPMCRKKGEARAIFLDLRAILMGALGGVREGEGASAGAGDTADSDPLQQQQEQQQQPQNPNAQAETQPNDDTPIPTPTPSAGTTAPRRSSRRTALRRLLASLPSTPPPRAAPASASTNPAECRLCPDRVADLAALRTHAANLELRLTVLQTTMDARIESAREQWDLRRAMEVAGYEARLTAADARVKMAEEGAKREWEKVDKTRRVLDEERQKWEEEKRKWREEGELRRRKVARLEHELKRLTTTHPAHTVPVPTATPGAQAAAGMGKRSLPVDLLNLPSGVDADRPWSKSAPAPVPRANPFDGQSRRAGAGDVAGKGEVVVFGSDDEDTDPECVHESGRDGREMSAGGKSGARGNTSTTTSKLAYRSSSTSFSTTTTTSTTSYSSYSSTTTHTTDENKAPYPTVIPPGAFRTKKRTHPYAHTPFDTAEDEKDGLGRTPPRAVLPRAPMGMARHVQANHARPPAGMGAGGGGVRQATLGQFGVRRE</sequence>
<feature type="compositionally biased region" description="Basic and acidic residues" evidence="2">
    <location>
        <begin position="385"/>
        <end position="396"/>
    </location>
</feature>
<dbReference type="SUPFAM" id="SSF57850">
    <property type="entry name" value="RING/U-box"/>
    <property type="match status" value="1"/>
</dbReference>
<dbReference type="Pfam" id="PF13639">
    <property type="entry name" value="zf-RING_2"/>
    <property type="match status" value="1"/>
</dbReference>
<feature type="region of interest" description="Disordered" evidence="2">
    <location>
        <begin position="512"/>
        <end position="538"/>
    </location>
</feature>
<dbReference type="AlphaFoldDB" id="A0A139AMC7"/>
<dbReference type="OrthoDB" id="8062037at2759"/>
<reference evidence="4 5" key="1">
    <citation type="journal article" date="2015" name="Genome Biol. Evol.">
        <title>Phylogenomic analyses indicate that early fungi evolved digesting cell walls of algal ancestors of land plants.</title>
        <authorList>
            <person name="Chang Y."/>
            <person name="Wang S."/>
            <person name="Sekimoto S."/>
            <person name="Aerts A.L."/>
            <person name="Choi C."/>
            <person name="Clum A."/>
            <person name="LaButti K.M."/>
            <person name="Lindquist E.A."/>
            <person name="Yee Ngan C."/>
            <person name="Ohm R.A."/>
            <person name="Salamov A.A."/>
            <person name="Grigoriev I.V."/>
            <person name="Spatafora J.W."/>
            <person name="Berbee M.L."/>
        </authorList>
    </citation>
    <scope>NUCLEOTIDE SEQUENCE [LARGE SCALE GENOMIC DNA]</scope>
    <source>
        <strain evidence="4 5">JEL478</strain>
    </source>
</reference>
<feature type="domain" description="RING-type" evidence="3">
    <location>
        <begin position="4"/>
        <end position="57"/>
    </location>
</feature>
<dbReference type="STRING" id="1344416.A0A139AMC7"/>
<dbReference type="PROSITE" id="PS50089">
    <property type="entry name" value="ZF_RING_2"/>
    <property type="match status" value="1"/>
</dbReference>
<dbReference type="GO" id="GO:0008270">
    <property type="term" value="F:zinc ion binding"/>
    <property type="evidence" value="ECO:0007669"/>
    <property type="project" value="UniProtKB-KW"/>
</dbReference>
<dbReference type="GO" id="GO:0061630">
    <property type="term" value="F:ubiquitin protein ligase activity"/>
    <property type="evidence" value="ECO:0007669"/>
    <property type="project" value="TreeGrafter"/>
</dbReference>
<keyword evidence="1" id="KW-0863">Zinc-finger</keyword>
<dbReference type="PANTHER" id="PTHR46569">
    <property type="entry name" value="E3 UBIQUITIN-PROTEIN LIGASE TRAIP"/>
    <property type="match status" value="1"/>
</dbReference>
<name>A0A139AMC7_GONPJ</name>
<keyword evidence="1" id="KW-0862">Zinc</keyword>
<protein>
    <recommendedName>
        <fullName evidence="3">RING-type domain-containing protein</fullName>
    </recommendedName>
</protein>
<keyword evidence="5" id="KW-1185">Reference proteome</keyword>
<feature type="compositionally biased region" description="Low complexity" evidence="2">
    <location>
        <begin position="85"/>
        <end position="139"/>
    </location>
</feature>
<dbReference type="InterPro" id="IPR013083">
    <property type="entry name" value="Znf_RING/FYVE/PHD"/>
</dbReference>
<evidence type="ECO:0000313" key="5">
    <source>
        <dbReference type="Proteomes" id="UP000070544"/>
    </source>
</evidence>
<keyword evidence="1" id="KW-0479">Metal-binding</keyword>
<dbReference type="InterPro" id="IPR001841">
    <property type="entry name" value="Znf_RING"/>
</dbReference>
<evidence type="ECO:0000313" key="4">
    <source>
        <dbReference type="EMBL" id="KXS17920.1"/>
    </source>
</evidence>
<dbReference type="GO" id="GO:0031297">
    <property type="term" value="P:replication fork processing"/>
    <property type="evidence" value="ECO:0007669"/>
    <property type="project" value="TreeGrafter"/>
</dbReference>
<dbReference type="GO" id="GO:0005634">
    <property type="term" value="C:nucleus"/>
    <property type="evidence" value="ECO:0007669"/>
    <property type="project" value="TreeGrafter"/>
</dbReference>
<dbReference type="Proteomes" id="UP000070544">
    <property type="component" value="Unassembled WGS sequence"/>
</dbReference>
<dbReference type="PANTHER" id="PTHR46569:SF1">
    <property type="entry name" value="E3 UBIQUITIN-PROTEIN LIGASE RFWD3-RELATED"/>
    <property type="match status" value="1"/>
</dbReference>
<feature type="compositionally biased region" description="Low complexity" evidence="2">
    <location>
        <begin position="163"/>
        <end position="172"/>
    </location>
</feature>
<gene>
    <name evidence="4" type="ORF">M427DRAFT_54159</name>
</gene>
<accession>A0A139AMC7</accession>
<evidence type="ECO:0000259" key="3">
    <source>
        <dbReference type="PROSITE" id="PS50089"/>
    </source>
</evidence>
<dbReference type="Gene3D" id="3.30.40.10">
    <property type="entry name" value="Zinc/RING finger domain, C3HC4 (zinc finger)"/>
    <property type="match status" value="1"/>
</dbReference>
<dbReference type="GO" id="GO:0090734">
    <property type="term" value="C:site of DNA damage"/>
    <property type="evidence" value="ECO:0007669"/>
    <property type="project" value="TreeGrafter"/>
</dbReference>
<feature type="compositionally biased region" description="Polar residues" evidence="2">
    <location>
        <begin position="406"/>
        <end position="415"/>
    </location>
</feature>
<dbReference type="GO" id="GO:0016567">
    <property type="term" value="P:protein ubiquitination"/>
    <property type="evidence" value="ECO:0007669"/>
    <property type="project" value="TreeGrafter"/>
</dbReference>
<dbReference type="SMART" id="SM00184">
    <property type="entry name" value="RING"/>
    <property type="match status" value="1"/>
</dbReference>
<evidence type="ECO:0000256" key="2">
    <source>
        <dbReference type="SAM" id="MobiDB-lite"/>
    </source>
</evidence>
<feature type="compositionally biased region" description="Low complexity" evidence="2">
    <location>
        <begin position="420"/>
        <end position="445"/>
    </location>
</feature>
<feature type="region of interest" description="Disordered" evidence="2">
    <location>
        <begin position="82"/>
        <end position="173"/>
    </location>
</feature>
<dbReference type="EMBL" id="KQ965744">
    <property type="protein sequence ID" value="KXS17920.1"/>
    <property type="molecule type" value="Genomic_DNA"/>
</dbReference>
<organism evidence="4 5">
    <name type="scientific">Gonapodya prolifera (strain JEL478)</name>
    <name type="common">Monoblepharis prolifera</name>
    <dbReference type="NCBI Taxonomy" id="1344416"/>
    <lineage>
        <taxon>Eukaryota</taxon>
        <taxon>Fungi</taxon>
        <taxon>Fungi incertae sedis</taxon>
        <taxon>Chytridiomycota</taxon>
        <taxon>Chytridiomycota incertae sedis</taxon>
        <taxon>Monoblepharidomycetes</taxon>
        <taxon>Monoblepharidales</taxon>
        <taxon>Gonapodyaceae</taxon>
        <taxon>Gonapodya</taxon>
    </lineage>
</organism>
<evidence type="ECO:0000256" key="1">
    <source>
        <dbReference type="PROSITE-ProRule" id="PRU00175"/>
    </source>
</evidence>
<dbReference type="InterPro" id="IPR052639">
    <property type="entry name" value="TRAIP_ubiq-protein_ligase"/>
</dbReference>
<feature type="region of interest" description="Disordered" evidence="2">
    <location>
        <begin position="339"/>
        <end position="468"/>
    </location>
</feature>